<evidence type="ECO:0000256" key="1">
    <source>
        <dbReference type="ARBA" id="ARBA00022722"/>
    </source>
</evidence>
<dbReference type="GO" id="GO:0004527">
    <property type="term" value="F:exonuclease activity"/>
    <property type="evidence" value="ECO:0007669"/>
    <property type="project" value="UniProtKB-KW"/>
</dbReference>
<gene>
    <name evidence="6" type="primary">Tbc1d4</name>
    <name evidence="6" type="ORF">EVAR_97167_1</name>
</gene>
<keyword evidence="3" id="KW-0378">Hydrolase</keyword>
<keyword evidence="2" id="KW-0255">Endonuclease</keyword>
<dbReference type="AlphaFoldDB" id="A0A4C1XVN8"/>
<sequence length="382" mass="43564">MAEAVCEEAEQLTKQQSECAIWHELRYGRITASKFYEAAHCKTNNGSLVQQIIGATIKQAFIAHAELLKKNREKSPNLTCEHCPMLWYHRLCTDIEGMNEKKAHAFILRRMEQLPEFEQDQIITKYQVGTNHMYEVGEHNAFLMILLRAHCESKQQRHVHDTAENRSEFLNQYLGGSTIFMKAKRSLSSGFDHLLKRRSSRDDINAPVLPLKKEPSPKPMQETSSESIPSITIPPNASRQKSQSPGIGSSDNNEASPTPHSPAADQETPTEEDAEIKEIKQESTSNTPMIDINANELSHLYPERRILTSCRHPRHPSRAPDRRKISRPRFAGVGSNAVYEIVTGDCWIYCYDPEAKRLSAQWVCPSKELPFKIKRWWLSSKG</sequence>
<accession>A0A4C1XVN8</accession>
<evidence type="ECO:0000256" key="5">
    <source>
        <dbReference type="SAM" id="MobiDB-lite"/>
    </source>
</evidence>
<dbReference type="GO" id="GO:0004519">
    <property type="term" value="F:endonuclease activity"/>
    <property type="evidence" value="ECO:0007669"/>
    <property type="project" value="UniProtKB-KW"/>
</dbReference>
<dbReference type="STRING" id="151549.A0A4C1XVN8"/>
<dbReference type="Pfam" id="PF01771">
    <property type="entry name" value="Viral_alk_exo"/>
    <property type="match status" value="1"/>
</dbReference>
<feature type="compositionally biased region" description="Polar residues" evidence="5">
    <location>
        <begin position="237"/>
        <end position="258"/>
    </location>
</feature>
<evidence type="ECO:0000256" key="3">
    <source>
        <dbReference type="ARBA" id="ARBA00022801"/>
    </source>
</evidence>
<keyword evidence="7" id="KW-1185">Reference proteome</keyword>
<reference evidence="6 7" key="1">
    <citation type="journal article" date="2019" name="Commun. Biol.">
        <title>The bagworm genome reveals a unique fibroin gene that provides high tensile strength.</title>
        <authorList>
            <person name="Kono N."/>
            <person name="Nakamura H."/>
            <person name="Ohtoshi R."/>
            <person name="Tomita M."/>
            <person name="Numata K."/>
            <person name="Arakawa K."/>
        </authorList>
    </citation>
    <scope>NUCLEOTIDE SEQUENCE [LARGE SCALE GENOMIC DNA]</scope>
</reference>
<dbReference type="InterPro" id="IPR011604">
    <property type="entry name" value="PDDEXK-like_dom_sf"/>
</dbReference>
<keyword evidence="1" id="KW-0540">Nuclease</keyword>
<dbReference type="EMBL" id="BGZK01000951">
    <property type="protein sequence ID" value="GBP66215.1"/>
    <property type="molecule type" value="Genomic_DNA"/>
</dbReference>
<feature type="region of interest" description="Disordered" evidence="5">
    <location>
        <begin position="205"/>
        <end position="274"/>
    </location>
</feature>
<dbReference type="Gene3D" id="3.90.320.10">
    <property type="match status" value="1"/>
</dbReference>
<feature type="compositionally biased region" description="Low complexity" evidence="5">
    <location>
        <begin position="222"/>
        <end position="235"/>
    </location>
</feature>
<evidence type="ECO:0000313" key="7">
    <source>
        <dbReference type="Proteomes" id="UP000299102"/>
    </source>
</evidence>
<proteinExistence type="predicted"/>
<protein>
    <submittedName>
        <fullName evidence="6">TBC1 domain family member 4</fullName>
    </submittedName>
</protein>
<evidence type="ECO:0000256" key="2">
    <source>
        <dbReference type="ARBA" id="ARBA00022759"/>
    </source>
</evidence>
<dbReference type="OrthoDB" id="295078at2759"/>
<evidence type="ECO:0000256" key="4">
    <source>
        <dbReference type="ARBA" id="ARBA00022839"/>
    </source>
</evidence>
<organism evidence="6 7">
    <name type="scientific">Eumeta variegata</name>
    <name type="common">Bagworm moth</name>
    <name type="synonym">Eumeta japonica</name>
    <dbReference type="NCBI Taxonomy" id="151549"/>
    <lineage>
        <taxon>Eukaryota</taxon>
        <taxon>Metazoa</taxon>
        <taxon>Ecdysozoa</taxon>
        <taxon>Arthropoda</taxon>
        <taxon>Hexapoda</taxon>
        <taxon>Insecta</taxon>
        <taxon>Pterygota</taxon>
        <taxon>Neoptera</taxon>
        <taxon>Endopterygota</taxon>
        <taxon>Lepidoptera</taxon>
        <taxon>Glossata</taxon>
        <taxon>Ditrysia</taxon>
        <taxon>Tineoidea</taxon>
        <taxon>Psychidae</taxon>
        <taxon>Oiketicinae</taxon>
        <taxon>Eumeta</taxon>
    </lineage>
</organism>
<dbReference type="Proteomes" id="UP000299102">
    <property type="component" value="Unassembled WGS sequence"/>
</dbReference>
<comment type="caution">
    <text evidence="6">The sequence shown here is derived from an EMBL/GenBank/DDBJ whole genome shotgun (WGS) entry which is preliminary data.</text>
</comment>
<name>A0A4C1XVN8_EUMVA</name>
<dbReference type="InterPro" id="IPR034720">
    <property type="entry name" value="Viral_alk_exo"/>
</dbReference>
<evidence type="ECO:0000313" key="6">
    <source>
        <dbReference type="EMBL" id="GBP66215.1"/>
    </source>
</evidence>
<keyword evidence="4" id="KW-0269">Exonuclease</keyword>